<accession>A0A6A2YM45</accession>
<feature type="region of interest" description="Disordered" evidence="1">
    <location>
        <begin position="129"/>
        <end position="153"/>
    </location>
</feature>
<evidence type="ECO:0000256" key="1">
    <source>
        <dbReference type="SAM" id="MobiDB-lite"/>
    </source>
</evidence>
<comment type="caution">
    <text evidence="2">The sequence shown here is derived from an EMBL/GenBank/DDBJ whole genome shotgun (WGS) entry which is preliminary data.</text>
</comment>
<proteinExistence type="predicted"/>
<sequence>MPRCVPYRPPGHLKQGLVESIKLERERVLPKSEHKLHKKREGEKNQNKKGKDKTQCLSKKFEKLVDVQFGYKDEVQLEKSDITEEHGPPAGYISDGSQNSHKRKRETDFHSECRVDGKKIKIRFTLKKSNGSDSSISKESACSSGGRTNSNQDSCYVASVPQRELHHDVGWKEHSPSSKPSYYVVPVPQQKLWHDVEWKEKGPSSSRTSSKDKKIKAALQYEAPIDDWFPPLLQPELNYCDNVDDWLLPKKLLGESAAKRSDDNDVMCHPSLTSWPRAQYLPDAEMYALPYTVPF</sequence>
<dbReference type="AlphaFoldDB" id="A0A6A2YM45"/>
<dbReference type="PANTHER" id="PTHR34660:SF7">
    <property type="entry name" value="DNA LIGASE-LIKE PROTEIN"/>
    <property type="match status" value="1"/>
</dbReference>
<feature type="region of interest" description="Disordered" evidence="1">
    <location>
        <begin position="24"/>
        <end position="55"/>
    </location>
</feature>
<reference evidence="2" key="1">
    <citation type="submission" date="2019-09" db="EMBL/GenBank/DDBJ databases">
        <title>Draft genome information of white flower Hibiscus syriacus.</title>
        <authorList>
            <person name="Kim Y.-M."/>
        </authorList>
    </citation>
    <scope>NUCLEOTIDE SEQUENCE [LARGE SCALE GENOMIC DNA]</scope>
    <source>
        <strain evidence="2">YM2019G1</strain>
    </source>
</reference>
<feature type="region of interest" description="Disordered" evidence="1">
    <location>
        <begin position="79"/>
        <end position="112"/>
    </location>
</feature>
<evidence type="ECO:0000313" key="3">
    <source>
        <dbReference type="Proteomes" id="UP000436088"/>
    </source>
</evidence>
<dbReference type="Proteomes" id="UP000436088">
    <property type="component" value="Unassembled WGS sequence"/>
</dbReference>
<dbReference type="PANTHER" id="PTHR34660">
    <property type="entry name" value="MYB-LIKE PROTEIN X"/>
    <property type="match status" value="1"/>
</dbReference>
<organism evidence="2 3">
    <name type="scientific">Hibiscus syriacus</name>
    <name type="common">Rose of Sharon</name>
    <dbReference type="NCBI Taxonomy" id="106335"/>
    <lineage>
        <taxon>Eukaryota</taxon>
        <taxon>Viridiplantae</taxon>
        <taxon>Streptophyta</taxon>
        <taxon>Embryophyta</taxon>
        <taxon>Tracheophyta</taxon>
        <taxon>Spermatophyta</taxon>
        <taxon>Magnoliopsida</taxon>
        <taxon>eudicotyledons</taxon>
        <taxon>Gunneridae</taxon>
        <taxon>Pentapetalae</taxon>
        <taxon>rosids</taxon>
        <taxon>malvids</taxon>
        <taxon>Malvales</taxon>
        <taxon>Malvaceae</taxon>
        <taxon>Malvoideae</taxon>
        <taxon>Hibiscus</taxon>
    </lineage>
</organism>
<keyword evidence="3" id="KW-1185">Reference proteome</keyword>
<evidence type="ECO:0000313" key="2">
    <source>
        <dbReference type="EMBL" id="KAE8680385.1"/>
    </source>
</evidence>
<name>A0A6A2YM45_HIBSY</name>
<feature type="compositionally biased region" description="Basic and acidic residues" evidence="1">
    <location>
        <begin position="24"/>
        <end position="33"/>
    </location>
</feature>
<dbReference type="EMBL" id="VEPZ02001327">
    <property type="protein sequence ID" value="KAE8680385.1"/>
    <property type="molecule type" value="Genomic_DNA"/>
</dbReference>
<protein>
    <submittedName>
        <fullName evidence="2">Uncharacterized protein</fullName>
    </submittedName>
</protein>
<gene>
    <name evidence="2" type="ORF">F3Y22_tig00111392pilonHSYRG00757</name>
</gene>